<accession>A0A927GB69</accession>
<evidence type="ECO:0000313" key="3">
    <source>
        <dbReference type="Proteomes" id="UP000598820"/>
    </source>
</evidence>
<gene>
    <name evidence="2" type="ORF">IC229_34875</name>
</gene>
<evidence type="ECO:0000256" key="1">
    <source>
        <dbReference type="SAM" id="Phobius"/>
    </source>
</evidence>
<evidence type="ECO:0008006" key="4">
    <source>
        <dbReference type="Google" id="ProtNLM"/>
    </source>
</evidence>
<dbReference type="RefSeq" id="WP_190893626.1">
    <property type="nucleotide sequence ID" value="NZ_JACWZY010000075.1"/>
</dbReference>
<dbReference type="SUPFAM" id="SSF48452">
    <property type="entry name" value="TPR-like"/>
    <property type="match status" value="1"/>
</dbReference>
<dbReference type="SMART" id="SM00028">
    <property type="entry name" value="TPR"/>
    <property type="match status" value="2"/>
</dbReference>
<dbReference type="AlphaFoldDB" id="A0A927GB69"/>
<keyword evidence="3" id="KW-1185">Reference proteome</keyword>
<name>A0A927GB69_9BACT</name>
<dbReference type="InterPro" id="IPR011990">
    <property type="entry name" value="TPR-like_helical_dom_sf"/>
</dbReference>
<proteinExistence type="predicted"/>
<dbReference type="Gene3D" id="1.25.40.10">
    <property type="entry name" value="Tetratricopeptide repeat domain"/>
    <property type="match status" value="1"/>
</dbReference>
<sequence>MKHYVPHLIPEKHRVLPDYFRQQNQPEATPVTDPADFLWWAMAAVSALAALLVWSYHTGFSFSLLLLAFFASPWGRHRIEKGLRFYFTPALKAGVLGLLVISCVVTGQQYREQVAQAAEASRLAAIAKQKAEQEANRQAMLRLDSLRTYLTKGDGQLKKGAYAKSIGFYKQAVRLTSEVNGIERQHIWAGLAENYFRTKQHQLAVQQYDALMADGSADPEYHYKRALCYQKLGRKREAIADLYEASEAGYKPATKLYDQLNPLLRKLLYYQTVCCDGSDSPSNAKGRGACSHHGGVCNWNKPMKLFKL</sequence>
<reference evidence="2" key="1">
    <citation type="submission" date="2020-09" db="EMBL/GenBank/DDBJ databases">
        <authorList>
            <person name="Kim M.K."/>
        </authorList>
    </citation>
    <scope>NUCLEOTIDE SEQUENCE</scope>
    <source>
        <strain evidence="2">BT702</strain>
    </source>
</reference>
<keyword evidence="1" id="KW-0812">Transmembrane</keyword>
<dbReference type="Proteomes" id="UP000598820">
    <property type="component" value="Unassembled WGS sequence"/>
</dbReference>
<keyword evidence="1" id="KW-1133">Transmembrane helix</keyword>
<comment type="caution">
    <text evidence="2">The sequence shown here is derived from an EMBL/GenBank/DDBJ whole genome shotgun (WGS) entry which is preliminary data.</text>
</comment>
<keyword evidence="1" id="KW-0472">Membrane</keyword>
<feature type="transmembrane region" description="Helical" evidence="1">
    <location>
        <begin position="38"/>
        <end position="71"/>
    </location>
</feature>
<organism evidence="2 3">
    <name type="scientific">Spirosoma profusum</name>
    <dbReference type="NCBI Taxonomy" id="2771354"/>
    <lineage>
        <taxon>Bacteria</taxon>
        <taxon>Pseudomonadati</taxon>
        <taxon>Bacteroidota</taxon>
        <taxon>Cytophagia</taxon>
        <taxon>Cytophagales</taxon>
        <taxon>Cytophagaceae</taxon>
        <taxon>Spirosoma</taxon>
    </lineage>
</organism>
<dbReference type="EMBL" id="JACWZY010000075">
    <property type="protein sequence ID" value="MBD2705834.1"/>
    <property type="molecule type" value="Genomic_DNA"/>
</dbReference>
<feature type="transmembrane region" description="Helical" evidence="1">
    <location>
        <begin position="83"/>
        <end position="107"/>
    </location>
</feature>
<evidence type="ECO:0000313" key="2">
    <source>
        <dbReference type="EMBL" id="MBD2705834.1"/>
    </source>
</evidence>
<dbReference type="InterPro" id="IPR019734">
    <property type="entry name" value="TPR_rpt"/>
</dbReference>
<protein>
    <recommendedName>
        <fullName evidence="4">Tetratricopeptide repeat protein</fullName>
    </recommendedName>
</protein>